<keyword evidence="2" id="KW-1185">Reference proteome</keyword>
<proteinExistence type="predicted"/>
<evidence type="ECO:0000313" key="1">
    <source>
        <dbReference type="EMBL" id="CAG8549241.1"/>
    </source>
</evidence>
<name>A0ACA9LVT9_9GLOM</name>
<reference evidence="1" key="1">
    <citation type="submission" date="2021-06" db="EMBL/GenBank/DDBJ databases">
        <authorList>
            <person name="Kallberg Y."/>
            <person name="Tangrot J."/>
            <person name="Rosling A."/>
        </authorList>
    </citation>
    <scope>NUCLEOTIDE SEQUENCE</scope>
    <source>
        <strain evidence="1">IL203A</strain>
    </source>
</reference>
<sequence>MSKVGVFYTTNGKEICYCTDCRKQVRTKSEQQSIRGINIIYFYLLGIIQQLILDAKGVQTESYFESYKKSIIIFTKKIKQKIFFFKNLTEEYEIPQEYHNRLIDTLLAANLIANEIANIDNDYLDEIYFKINNIPQPDTIYTEIIKYLQSI</sequence>
<dbReference type="EMBL" id="CAJVPU010005542">
    <property type="protein sequence ID" value="CAG8549241.1"/>
    <property type="molecule type" value="Genomic_DNA"/>
</dbReference>
<evidence type="ECO:0000313" key="2">
    <source>
        <dbReference type="Proteomes" id="UP000789702"/>
    </source>
</evidence>
<accession>A0ACA9LVT9</accession>
<organism evidence="1 2">
    <name type="scientific">Dentiscutata heterogama</name>
    <dbReference type="NCBI Taxonomy" id="1316150"/>
    <lineage>
        <taxon>Eukaryota</taxon>
        <taxon>Fungi</taxon>
        <taxon>Fungi incertae sedis</taxon>
        <taxon>Mucoromycota</taxon>
        <taxon>Glomeromycotina</taxon>
        <taxon>Glomeromycetes</taxon>
        <taxon>Diversisporales</taxon>
        <taxon>Gigasporaceae</taxon>
        <taxon>Dentiscutata</taxon>
    </lineage>
</organism>
<dbReference type="Proteomes" id="UP000789702">
    <property type="component" value="Unassembled WGS sequence"/>
</dbReference>
<protein>
    <submittedName>
        <fullName evidence="1">14677_t:CDS:1</fullName>
    </submittedName>
</protein>
<comment type="caution">
    <text evidence="1">The sequence shown here is derived from an EMBL/GenBank/DDBJ whole genome shotgun (WGS) entry which is preliminary data.</text>
</comment>
<gene>
    <name evidence="1" type="ORF">DHETER_LOCUS5151</name>
</gene>